<evidence type="ECO:0000313" key="4">
    <source>
        <dbReference type="EMBL" id="KAH3783928.1"/>
    </source>
</evidence>
<feature type="coiled-coil region" evidence="1">
    <location>
        <begin position="268"/>
        <end position="295"/>
    </location>
</feature>
<dbReference type="Proteomes" id="UP000828390">
    <property type="component" value="Unassembled WGS sequence"/>
</dbReference>
<evidence type="ECO:0000259" key="3">
    <source>
        <dbReference type="Pfam" id="PF14893"/>
    </source>
</evidence>
<protein>
    <recommendedName>
        <fullName evidence="3">Paraneoplastic antigen Ma-like C-terminal domain-containing protein</fullName>
    </recommendedName>
</protein>
<dbReference type="InterPro" id="IPR048270">
    <property type="entry name" value="PNMA_C"/>
</dbReference>
<dbReference type="EMBL" id="JAIWYP010000008">
    <property type="protein sequence ID" value="KAH3783928.1"/>
    <property type="molecule type" value="Genomic_DNA"/>
</dbReference>
<keyword evidence="5" id="KW-1185">Reference proteome</keyword>
<feature type="region of interest" description="Disordered" evidence="2">
    <location>
        <begin position="537"/>
        <end position="603"/>
    </location>
</feature>
<name>A0A9D4ER89_DREPO</name>
<dbReference type="OrthoDB" id="6159874at2759"/>
<feature type="compositionally biased region" description="Polar residues" evidence="2">
    <location>
        <begin position="544"/>
        <end position="558"/>
    </location>
</feature>
<accession>A0A9D4ER89</accession>
<reference evidence="4" key="1">
    <citation type="journal article" date="2019" name="bioRxiv">
        <title>The Genome of the Zebra Mussel, Dreissena polymorpha: A Resource for Invasive Species Research.</title>
        <authorList>
            <person name="McCartney M.A."/>
            <person name="Auch B."/>
            <person name="Kono T."/>
            <person name="Mallez S."/>
            <person name="Zhang Y."/>
            <person name="Obille A."/>
            <person name="Becker A."/>
            <person name="Abrahante J.E."/>
            <person name="Garbe J."/>
            <person name="Badalamenti J.P."/>
            <person name="Herman A."/>
            <person name="Mangelson H."/>
            <person name="Liachko I."/>
            <person name="Sullivan S."/>
            <person name="Sone E.D."/>
            <person name="Koren S."/>
            <person name="Silverstein K.A.T."/>
            <person name="Beckman K.B."/>
            <person name="Gohl D.M."/>
        </authorList>
    </citation>
    <scope>NUCLEOTIDE SEQUENCE</scope>
    <source>
        <strain evidence="4">Duluth1</strain>
        <tissue evidence="4">Whole animal</tissue>
    </source>
</reference>
<gene>
    <name evidence="4" type="ORF">DPMN_161878</name>
</gene>
<evidence type="ECO:0000313" key="5">
    <source>
        <dbReference type="Proteomes" id="UP000828390"/>
    </source>
</evidence>
<evidence type="ECO:0000256" key="1">
    <source>
        <dbReference type="SAM" id="Coils"/>
    </source>
</evidence>
<keyword evidence="1" id="KW-0175">Coiled coil</keyword>
<comment type="caution">
    <text evidence="4">The sequence shown here is derived from an EMBL/GenBank/DDBJ whole genome shotgun (WGS) entry which is preliminary data.</text>
</comment>
<sequence length="603" mass="71548">MSLEQFRNVSERGERLQRINIEKEMEEIRHGRQYIQERNRTRLNESVHACESPLRTQERITSRSRQQRVSSHIPLHEGENLEDLDRFLEEARMELRERINSLGSNVGDLVTFDEYVGDTEQTQTKPFEHQKSAQQQETETYSRYGRQAHIIRNREENERTERELELRRRLLELEDRESKHREREEHMYEYWKRKEFDLQQKERDIKHSLERREERLLSQEMKLRDMEISLSERIQKLECKLEMRENRTSDGYWKNERNETVGKASVLEHSSKEKIDQLQRKIETLQKEKAALEPRLPDADVLRYGKTLIQKDGMTDATEIKLNISSFSGEVPVPRSESSFEDFKLDVDSVKVIYADHVVKQGLRRALKGQAKKKMLHMRADATVDEIMTELEDNFGNVASTDTLLSRFLSAEQEIGESVTQWGLRLEEMLLQVTRKTKIDDEERRSMLKKGFWRGLKSEELRNATRVHFESNVPYEELRNKVREEEFEVKLLKDKDTKHKIGKVSQLAVETDTCQSNELLQQLMKKIESLDRKLEDLKKEGHTGRQSGNDRAANTTGEYRQRGFQRGGYRRRPNYYQNNRNNDHTTNPDKLMTNQPASKEHLN</sequence>
<organism evidence="4 5">
    <name type="scientific">Dreissena polymorpha</name>
    <name type="common">Zebra mussel</name>
    <name type="synonym">Mytilus polymorpha</name>
    <dbReference type="NCBI Taxonomy" id="45954"/>
    <lineage>
        <taxon>Eukaryota</taxon>
        <taxon>Metazoa</taxon>
        <taxon>Spiralia</taxon>
        <taxon>Lophotrochozoa</taxon>
        <taxon>Mollusca</taxon>
        <taxon>Bivalvia</taxon>
        <taxon>Autobranchia</taxon>
        <taxon>Heteroconchia</taxon>
        <taxon>Euheterodonta</taxon>
        <taxon>Imparidentia</taxon>
        <taxon>Neoheterodontei</taxon>
        <taxon>Myida</taxon>
        <taxon>Dreissenoidea</taxon>
        <taxon>Dreissenidae</taxon>
        <taxon>Dreissena</taxon>
    </lineage>
</organism>
<proteinExistence type="predicted"/>
<dbReference type="AlphaFoldDB" id="A0A9D4ER89"/>
<reference evidence="4" key="2">
    <citation type="submission" date="2020-11" db="EMBL/GenBank/DDBJ databases">
        <authorList>
            <person name="McCartney M.A."/>
            <person name="Auch B."/>
            <person name="Kono T."/>
            <person name="Mallez S."/>
            <person name="Becker A."/>
            <person name="Gohl D.M."/>
            <person name="Silverstein K.A.T."/>
            <person name="Koren S."/>
            <person name="Bechman K.B."/>
            <person name="Herman A."/>
            <person name="Abrahante J.E."/>
            <person name="Garbe J."/>
        </authorList>
    </citation>
    <scope>NUCLEOTIDE SEQUENCE</scope>
    <source>
        <strain evidence="4">Duluth1</strain>
        <tissue evidence="4">Whole animal</tissue>
    </source>
</reference>
<dbReference type="Pfam" id="PF14893">
    <property type="entry name" value="PNMA"/>
    <property type="match status" value="1"/>
</dbReference>
<evidence type="ECO:0000256" key="2">
    <source>
        <dbReference type="SAM" id="MobiDB-lite"/>
    </source>
</evidence>
<feature type="domain" description="Paraneoplastic antigen Ma-like C-terminal" evidence="3">
    <location>
        <begin position="327"/>
        <end position="443"/>
    </location>
</feature>